<gene>
    <name evidence="1" type="ORF">EVOR1521_LOCUS21175</name>
</gene>
<protein>
    <submittedName>
        <fullName evidence="1">Uncharacterized protein</fullName>
    </submittedName>
</protein>
<dbReference type="EMBL" id="CAUJNA010003253">
    <property type="protein sequence ID" value="CAJ1397086.1"/>
    <property type="molecule type" value="Genomic_DNA"/>
</dbReference>
<proteinExistence type="predicted"/>
<evidence type="ECO:0000313" key="2">
    <source>
        <dbReference type="Proteomes" id="UP001178507"/>
    </source>
</evidence>
<reference evidence="1" key="1">
    <citation type="submission" date="2023-08" db="EMBL/GenBank/DDBJ databases">
        <authorList>
            <person name="Chen Y."/>
            <person name="Shah S."/>
            <person name="Dougan E. K."/>
            <person name="Thang M."/>
            <person name="Chan C."/>
        </authorList>
    </citation>
    <scope>NUCLEOTIDE SEQUENCE</scope>
</reference>
<comment type="caution">
    <text evidence="1">The sequence shown here is derived from an EMBL/GenBank/DDBJ whole genome shotgun (WGS) entry which is preliminary data.</text>
</comment>
<evidence type="ECO:0000313" key="1">
    <source>
        <dbReference type="EMBL" id="CAJ1397086.1"/>
    </source>
</evidence>
<dbReference type="Proteomes" id="UP001178507">
    <property type="component" value="Unassembled WGS sequence"/>
</dbReference>
<organism evidence="1 2">
    <name type="scientific">Effrenium voratum</name>
    <dbReference type="NCBI Taxonomy" id="2562239"/>
    <lineage>
        <taxon>Eukaryota</taxon>
        <taxon>Sar</taxon>
        <taxon>Alveolata</taxon>
        <taxon>Dinophyceae</taxon>
        <taxon>Suessiales</taxon>
        <taxon>Symbiodiniaceae</taxon>
        <taxon>Effrenium</taxon>
    </lineage>
</organism>
<sequence length="384" mass="42781">MAILGNDCVKCTGKVLGRVTIDQVPPLAVQVNSVGAVFNESSGFTLSTPTLSSGANQTKGLKKCFGECLHKQMNLINRLFTGNGGADANHYFQRGNCNQHALGLCYILEKARVCHAEIDPDGNILVNPDFAQDEGRAQRSVCNALAGVKLHLGGGGDRGIFCESGKHAATMDMGHACRNVMHAIMLHNEMCEKPKPADWFSSTWQWARDATYYYYENTASLDSWDQAANKCMDLFGCHALREEMSRAPDIDRGINSFRDAMNAIARNAANGRDVKGNPIGWLDRVRNMALYQLDVFEAAAQEWAMYQQEKSRLEWIRSLDDVGAVYQQPIFEDMCFRLPRAVNDKFDGLYAKVKAANPRAHFFDALANAFRHTDWSSPQKCHIR</sequence>
<name>A0AA36NB65_9DINO</name>
<dbReference type="AlphaFoldDB" id="A0AA36NB65"/>
<accession>A0AA36NB65</accession>
<keyword evidence="2" id="KW-1185">Reference proteome</keyword>